<organism evidence="1 2">
    <name type="scientific">Methanobrevibacter oralis</name>
    <dbReference type="NCBI Taxonomy" id="66851"/>
    <lineage>
        <taxon>Archaea</taxon>
        <taxon>Methanobacteriati</taxon>
        <taxon>Methanobacteriota</taxon>
        <taxon>Methanomada group</taxon>
        <taxon>Methanobacteria</taxon>
        <taxon>Methanobacteriales</taxon>
        <taxon>Methanobacteriaceae</taxon>
        <taxon>Methanobrevibacter</taxon>
    </lineage>
</organism>
<proteinExistence type="predicted"/>
<reference evidence="2" key="1">
    <citation type="journal article" date="2016" name="Genome Announc.">
        <title>Draft Genome Sequences of Methanobrevibacter curvatus DSM11111, Methanobrevibacter cuticularis DSM11139, Methanobrevibacter filiformis DSM11501, and Methanobrevibacter oralis DSM7256.</title>
        <authorList>
            <person name="Poehlein A."/>
            <person name="Seedorf H."/>
        </authorList>
    </citation>
    <scope>NUCLEOTIDE SEQUENCE [LARGE SCALE GENOMIC DNA]</scope>
    <source>
        <strain evidence="2">DSM 7256 / JCM 30027 / ZR</strain>
    </source>
</reference>
<dbReference type="AlphaFoldDB" id="A0A166AY48"/>
<accession>A0A166AY48</accession>
<dbReference type="RefSeq" id="WP_063720354.1">
    <property type="nucleotide sequence ID" value="NZ_LT985094.1"/>
</dbReference>
<sequence length="172" mass="20606">MNKDIIVYDAVIQESIELCKVKQNYVITKDELLKEAFDEITKLLSDDELISYYNKYLSKLSNWDVKYNLIFYDFILDKKTDHLKKLGKPAEILHECDRVCESISQKDLDEYENYNQDNSRIERFLPFSYKYYDFTGLYDILAIPTQIIALKSKIFNKYLDKKNMDTNRTRQD</sequence>
<protein>
    <submittedName>
        <fullName evidence="1">Uncharacterized protein</fullName>
    </submittedName>
</protein>
<evidence type="ECO:0000313" key="2">
    <source>
        <dbReference type="Proteomes" id="UP000077428"/>
    </source>
</evidence>
<dbReference type="Proteomes" id="UP000077428">
    <property type="component" value="Unassembled WGS sequence"/>
</dbReference>
<dbReference type="EMBL" id="LWMU01000067">
    <property type="protein sequence ID" value="KZX12619.1"/>
    <property type="molecule type" value="Genomic_DNA"/>
</dbReference>
<evidence type="ECO:0000313" key="1">
    <source>
        <dbReference type="EMBL" id="KZX12619.1"/>
    </source>
</evidence>
<dbReference type="STRING" id="66851.MBORA_11030"/>
<dbReference type="PATRIC" id="fig|66851.6.peg.1207"/>
<gene>
    <name evidence="1" type="ORF">MBORA_11030</name>
</gene>
<name>A0A166AY48_METOA</name>
<keyword evidence="2" id="KW-1185">Reference proteome</keyword>
<comment type="caution">
    <text evidence="1">The sequence shown here is derived from an EMBL/GenBank/DDBJ whole genome shotgun (WGS) entry which is preliminary data.</text>
</comment>